<reference evidence="5" key="1">
    <citation type="submission" date="2018-05" db="EMBL/GenBank/DDBJ databases">
        <authorList>
            <person name="Lanie J.A."/>
            <person name="Ng W.-L."/>
            <person name="Kazmierczak K.M."/>
            <person name="Andrzejewski T.M."/>
            <person name="Davidsen T.M."/>
            <person name="Wayne K.J."/>
            <person name="Tettelin H."/>
            <person name="Glass J.I."/>
            <person name="Rusch D."/>
            <person name="Podicherti R."/>
            <person name="Tsui H.-C.T."/>
            <person name="Winkler M.E."/>
        </authorList>
    </citation>
    <scope>NUCLEOTIDE SEQUENCE</scope>
</reference>
<comment type="subcellular location">
    <subcellularLocation>
        <location evidence="1">Periplasm</location>
    </subcellularLocation>
</comment>
<dbReference type="Pfam" id="PF13416">
    <property type="entry name" value="SBP_bac_8"/>
    <property type="match status" value="1"/>
</dbReference>
<gene>
    <name evidence="5" type="ORF">METZ01_LOCUS126173</name>
</gene>
<organism evidence="5">
    <name type="scientific">marine metagenome</name>
    <dbReference type="NCBI Taxonomy" id="408172"/>
    <lineage>
        <taxon>unclassified sequences</taxon>
        <taxon>metagenomes</taxon>
        <taxon>ecological metagenomes</taxon>
    </lineage>
</organism>
<dbReference type="EMBL" id="UINC01017628">
    <property type="protein sequence ID" value="SVA73319.1"/>
    <property type="molecule type" value="Genomic_DNA"/>
</dbReference>
<dbReference type="Gene3D" id="3.40.190.10">
    <property type="entry name" value="Periplasmic binding protein-like II"/>
    <property type="match status" value="2"/>
</dbReference>
<evidence type="ECO:0000313" key="5">
    <source>
        <dbReference type="EMBL" id="SVA73319.1"/>
    </source>
</evidence>
<name>A0A381Y8C0_9ZZZZ</name>
<keyword evidence="3" id="KW-0732">Signal</keyword>
<dbReference type="InterPro" id="IPR006059">
    <property type="entry name" value="SBP"/>
</dbReference>
<keyword evidence="4" id="KW-0574">Periplasm</keyword>
<dbReference type="InterPro" id="IPR001188">
    <property type="entry name" value="Sperm_putr-bd"/>
</dbReference>
<evidence type="ECO:0000256" key="3">
    <source>
        <dbReference type="ARBA" id="ARBA00022729"/>
    </source>
</evidence>
<dbReference type="GO" id="GO:0042597">
    <property type="term" value="C:periplasmic space"/>
    <property type="evidence" value="ECO:0007669"/>
    <property type="project" value="UniProtKB-SubCell"/>
</dbReference>
<dbReference type="SUPFAM" id="SSF53850">
    <property type="entry name" value="Periplasmic binding protein-like II"/>
    <property type="match status" value="1"/>
</dbReference>
<proteinExistence type="predicted"/>
<dbReference type="GO" id="GO:0015846">
    <property type="term" value="P:polyamine transport"/>
    <property type="evidence" value="ECO:0007669"/>
    <property type="project" value="InterPro"/>
</dbReference>
<evidence type="ECO:0000256" key="1">
    <source>
        <dbReference type="ARBA" id="ARBA00004418"/>
    </source>
</evidence>
<dbReference type="PANTHER" id="PTHR30222">
    <property type="entry name" value="SPERMIDINE/PUTRESCINE-BINDING PERIPLASMIC PROTEIN"/>
    <property type="match status" value="1"/>
</dbReference>
<dbReference type="InterPro" id="IPR006311">
    <property type="entry name" value="TAT_signal"/>
</dbReference>
<dbReference type="AlphaFoldDB" id="A0A381Y8C0"/>
<sequence>MKSNEFIARLRDGQYTRRDALKTLGAMGFAVSAMPLGIRSAVAADNATYFTWGGYDDDGMFAPYIAKHGGPPNYVTFGDAEEGFTKMKAGFVVDITHPCSNDIPRWKDSGMFQAMDKGRLDHYGDLFGALVNLQGASDGAGQWFMPFDWGATSITYRTDLVDLQGKEESWEMLFDPRYKGRIAVIDSAADTWYCMAILAGVDIGKPLTGADIDKTNALMKKLRPQVRMFTNDMTSLSQAMASGEIVMAITWNETPVGLAGEGHAVRFASPKEGALTWCCGLMMHKDAPNLDGAYDIVNAMTSRETGVYIIDWWGYGHSNSESFKMADPAMLAQLGLDKDPIAYLKSGHMGIPQTDAVETRINRDFEAVKTGF</sequence>
<keyword evidence="2" id="KW-0813">Transport</keyword>
<dbReference type="GO" id="GO:0019808">
    <property type="term" value="F:polyamine binding"/>
    <property type="evidence" value="ECO:0007669"/>
    <property type="project" value="InterPro"/>
</dbReference>
<protein>
    <submittedName>
        <fullName evidence="5">Uncharacterized protein</fullName>
    </submittedName>
</protein>
<evidence type="ECO:0000256" key="2">
    <source>
        <dbReference type="ARBA" id="ARBA00022448"/>
    </source>
</evidence>
<dbReference type="PRINTS" id="PR00909">
    <property type="entry name" value="SPERMDNBNDNG"/>
</dbReference>
<dbReference type="PROSITE" id="PS51318">
    <property type="entry name" value="TAT"/>
    <property type="match status" value="1"/>
</dbReference>
<accession>A0A381Y8C0</accession>
<dbReference type="PANTHER" id="PTHR30222:SF17">
    <property type="entry name" value="SPERMIDINE_PUTRESCINE-BINDING PERIPLASMIC PROTEIN"/>
    <property type="match status" value="1"/>
</dbReference>
<evidence type="ECO:0000256" key="4">
    <source>
        <dbReference type="ARBA" id="ARBA00022764"/>
    </source>
</evidence>